<comment type="caution">
    <text evidence="4">The sequence shown here is derived from an EMBL/GenBank/DDBJ whole genome shotgun (WGS) entry which is preliminary data.</text>
</comment>
<evidence type="ECO:0000256" key="2">
    <source>
        <dbReference type="ARBA" id="ARBA00023002"/>
    </source>
</evidence>
<dbReference type="InterPro" id="IPR051609">
    <property type="entry name" value="NmrA/Isoflavone_reductase-like"/>
</dbReference>
<evidence type="ECO:0000313" key="5">
    <source>
        <dbReference type="Proteomes" id="UP000325902"/>
    </source>
</evidence>
<keyword evidence="2" id="KW-0560">Oxidoreductase</keyword>
<feature type="domain" description="NmrA-like" evidence="3">
    <location>
        <begin position="4"/>
        <end position="129"/>
    </location>
</feature>
<evidence type="ECO:0000313" key="4">
    <source>
        <dbReference type="EMBL" id="KAB2569131.1"/>
    </source>
</evidence>
<dbReference type="InterPro" id="IPR036291">
    <property type="entry name" value="NAD(P)-bd_dom_sf"/>
</dbReference>
<accession>A0A5N5CUX6</accession>
<dbReference type="GO" id="GO:0016491">
    <property type="term" value="F:oxidoreductase activity"/>
    <property type="evidence" value="ECO:0007669"/>
    <property type="project" value="UniProtKB-KW"/>
</dbReference>
<dbReference type="InterPro" id="IPR008030">
    <property type="entry name" value="NmrA-like"/>
</dbReference>
<evidence type="ECO:0000256" key="1">
    <source>
        <dbReference type="ARBA" id="ARBA00022857"/>
    </source>
</evidence>
<evidence type="ECO:0000259" key="3">
    <source>
        <dbReference type="Pfam" id="PF05368"/>
    </source>
</evidence>
<dbReference type="SUPFAM" id="SSF51735">
    <property type="entry name" value="NAD(P)-binding Rossmann-fold domains"/>
    <property type="match status" value="1"/>
</dbReference>
<dbReference type="Proteomes" id="UP000325902">
    <property type="component" value="Unassembled WGS sequence"/>
</dbReference>
<gene>
    <name evidence="4" type="primary">IRL_1</name>
    <name evidence="4" type="ORF">DBV05_g12189</name>
</gene>
<dbReference type="PANTHER" id="PTHR47706:SF10">
    <property type="entry name" value="NMRA-LIKE DOMAIN-CONTAINING PROTEIN"/>
    <property type="match status" value="1"/>
</dbReference>
<keyword evidence="1" id="KW-0521">NADP</keyword>
<keyword evidence="5" id="KW-1185">Reference proteome</keyword>
<dbReference type="PANTHER" id="PTHR47706">
    <property type="entry name" value="NMRA-LIKE FAMILY PROTEIN"/>
    <property type="match status" value="1"/>
</dbReference>
<dbReference type="AlphaFoldDB" id="A0A5N5CUX6"/>
<organism evidence="4 5">
    <name type="scientific">Lasiodiplodia theobromae</name>
    <dbReference type="NCBI Taxonomy" id="45133"/>
    <lineage>
        <taxon>Eukaryota</taxon>
        <taxon>Fungi</taxon>
        <taxon>Dikarya</taxon>
        <taxon>Ascomycota</taxon>
        <taxon>Pezizomycotina</taxon>
        <taxon>Dothideomycetes</taxon>
        <taxon>Dothideomycetes incertae sedis</taxon>
        <taxon>Botryosphaeriales</taxon>
        <taxon>Botryosphaeriaceae</taxon>
        <taxon>Lasiodiplodia</taxon>
    </lineage>
</organism>
<sequence>MQLKNIAIVGAGGNVGKAIVPLLLREGTFHVTALTRGSYQPADARITVTVVDYDNQASLTAALQNQDAVLSLVPGGQAKWAPQKLLIDAAVAAGVKLFLPSEFVANIMTPQYAVFPPSYVGDKVELRKYLMGLAAEGKICWTALNGGPFFDMWLLGGPAGFDLAARKATIYGTGNNLTCWTPLPLIATALLNMLRAPDAIVNRPVFVCGVRDLTQNAILEALEAELGEKFSVEHADIKAMKAEALELLEQGEIKQAMRGLTLSGQFNEEGSAANFWHLVENELVGVEPVSVREAVRMTLDAAKIK</sequence>
<dbReference type="Gene3D" id="3.40.50.720">
    <property type="entry name" value="NAD(P)-binding Rossmann-like Domain"/>
    <property type="match status" value="1"/>
</dbReference>
<reference evidence="4 5" key="1">
    <citation type="journal article" date="2019" name="Sci. Rep.">
        <title>A multi-omics analysis of the grapevine pathogen Lasiodiplodia theobromae reveals that temperature affects the expression of virulence- and pathogenicity-related genes.</title>
        <authorList>
            <person name="Felix C."/>
            <person name="Meneses R."/>
            <person name="Goncalves M.F.M."/>
            <person name="Tilleman L."/>
            <person name="Duarte A.S."/>
            <person name="Jorrin-Novo J.V."/>
            <person name="Van de Peer Y."/>
            <person name="Deforce D."/>
            <person name="Van Nieuwerburgh F."/>
            <person name="Esteves A.C."/>
            <person name="Alves A."/>
        </authorList>
    </citation>
    <scope>NUCLEOTIDE SEQUENCE [LARGE SCALE GENOMIC DNA]</scope>
    <source>
        <strain evidence="4 5">LA-SOL3</strain>
    </source>
</reference>
<dbReference type="EMBL" id="VCHE01000223">
    <property type="protein sequence ID" value="KAB2569131.1"/>
    <property type="molecule type" value="Genomic_DNA"/>
</dbReference>
<protein>
    <submittedName>
        <fullName evidence="4">Isoflavone reductase-like protein IRL</fullName>
    </submittedName>
</protein>
<dbReference type="InterPro" id="IPR045312">
    <property type="entry name" value="PCBER-like"/>
</dbReference>
<dbReference type="OrthoDB" id="419598at2759"/>
<dbReference type="CDD" id="cd05259">
    <property type="entry name" value="PCBER_SDR_a"/>
    <property type="match status" value="1"/>
</dbReference>
<proteinExistence type="predicted"/>
<name>A0A5N5CUX6_9PEZI</name>
<dbReference type="Pfam" id="PF05368">
    <property type="entry name" value="NmrA"/>
    <property type="match status" value="1"/>
</dbReference>